<dbReference type="Pfam" id="PF00849">
    <property type="entry name" value="PseudoU_synth_2"/>
    <property type="match status" value="1"/>
</dbReference>
<gene>
    <name evidence="7" type="ORF">C8D91_1927</name>
</gene>
<comment type="caution">
    <text evidence="7">The sequence shown here is derived from an EMBL/GenBank/DDBJ whole genome shotgun (WGS) entry which is preliminary data.</text>
</comment>
<reference evidence="7 8" key="1">
    <citation type="submission" date="2019-03" db="EMBL/GenBank/DDBJ databases">
        <title>Genomic Encyclopedia of Type Strains, Phase IV (KMG-IV): sequencing the most valuable type-strain genomes for metagenomic binning, comparative biology and taxonomic classification.</title>
        <authorList>
            <person name="Goeker M."/>
        </authorList>
    </citation>
    <scope>NUCLEOTIDE SEQUENCE [LARGE SCALE GENOMIC DNA]</scope>
    <source>
        <strain evidence="7 8">DSM 25488</strain>
    </source>
</reference>
<dbReference type="Proteomes" id="UP000295724">
    <property type="component" value="Unassembled WGS sequence"/>
</dbReference>
<dbReference type="NCBIfam" id="TIGR00005">
    <property type="entry name" value="rluA_subfam"/>
    <property type="match status" value="1"/>
</dbReference>
<dbReference type="EC" id="5.4.99.-" evidence="5"/>
<evidence type="ECO:0000313" key="7">
    <source>
        <dbReference type="EMBL" id="TDR19378.1"/>
    </source>
</evidence>
<dbReference type="SUPFAM" id="SSF55174">
    <property type="entry name" value="Alpha-L RNA-binding motif"/>
    <property type="match status" value="1"/>
</dbReference>
<comment type="catalytic activity">
    <reaction evidence="5">
        <text>a uridine in RNA = a pseudouridine in RNA</text>
        <dbReference type="Rhea" id="RHEA:48348"/>
        <dbReference type="Rhea" id="RHEA-COMP:12068"/>
        <dbReference type="Rhea" id="RHEA-COMP:12069"/>
        <dbReference type="ChEBI" id="CHEBI:65314"/>
        <dbReference type="ChEBI" id="CHEBI:65315"/>
    </reaction>
</comment>
<dbReference type="GO" id="GO:0000455">
    <property type="term" value="P:enzyme-directed rRNA pseudouridine synthesis"/>
    <property type="evidence" value="ECO:0007669"/>
    <property type="project" value="TreeGrafter"/>
</dbReference>
<feature type="domain" description="RNA-binding S4" evidence="6">
    <location>
        <begin position="16"/>
        <end position="76"/>
    </location>
</feature>
<dbReference type="InterPro" id="IPR036986">
    <property type="entry name" value="S4_RNA-bd_sf"/>
</dbReference>
<comment type="function">
    <text evidence="5">Responsible for synthesis of pseudouridine from uracil.</text>
</comment>
<dbReference type="PANTHER" id="PTHR21600">
    <property type="entry name" value="MITOCHONDRIAL RNA PSEUDOURIDINE SYNTHASE"/>
    <property type="match status" value="1"/>
</dbReference>
<evidence type="ECO:0000256" key="2">
    <source>
        <dbReference type="ARBA" id="ARBA00023235"/>
    </source>
</evidence>
<dbReference type="SMART" id="SM00363">
    <property type="entry name" value="S4"/>
    <property type="match status" value="1"/>
</dbReference>
<dbReference type="InterPro" id="IPR006224">
    <property type="entry name" value="PsdUridine_synth_RluA-like_CS"/>
</dbReference>
<dbReference type="OrthoDB" id="9807829at2"/>
<feature type="active site" evidence="3">
    <location>
        <position position="138"/>
    </location>
</feature>
<dbReference type="InterPro" id="IPR006145">
    <property type="entry name" value="PsdUridine_synth_RsuA/RluA"/>
</dbReference>
<evidence type="ECO:0000256" key="1">
    <source>
        <dbReference type="ARBA" id="ARBA00010876"/>
    </source>
</evidence>
<proteinExistence type="inferred from homology"/>
<evidence type="ECO:0000256" key="4">
    <source>
        <dbReference type="PROSITE-ProRule" id="PRU00182"/>
    </source>
</evidence>
<dbReference type="EMBL" id="SNZB01000004">
    <property type="protein sequence ID" value="TDR19378.1"/>
    <property type="molecule type" value="Genomic_DNA"/>
</dbReference>
<dbReference type="CDD" id="cd00165">
    <property type="entry name" value="S4"/>
    <property type="match status" value="1"/>
</dbReference>
<dbReference type="PANTHER" id="PTHR21600:SF87">
    <property type="entry name" value="RNA PSEUDOURIDYLATE SYNTHASE DOMAIN-CONTAINING PROTEIN 1"/>
    <property type="match status" value="1"/>
</dbReference>
<dbReference type="InterPro" id="IPR020103">
    <property type="entry name" value="PsdUridine_synth_cat_dom_sf"/>
</dbReference>
<dbReference type="GO" id="GO:0003723">
    <property type="term" value="F:RNA binding"/>
    <property type="evidence" value="ECO:0007669"/>
    <property type="project" value="UniProtKB-KW"/>
</dbReference>
<evidence type="ECO:0000313" key="8">
    <source>
        <dbReference type="Proteomes" id="UP000295724"/>
    </source>
</evidence>
<dbReference type="Gene3D" id="3.30.2350.10">
    <property type="entry name" value="Pseudouridine synthase"/>
    <property type="match status" value="1"/>
</dbReference>
<dbReference type="AlphaFoldDB" id="A0A4R6XSQ9"/>
<accession>A0A4R6XSQ9</accession>
<dbReference type="InterPro" id="IPR050188">
    <property type="entry name" value="RluA_PseudoU_synthase"/>
</dbReference>
<evidence type="ECO:0000259" key="6">
    <source>
        <dbReference type="SMART" id="SM00363"/>
    </source>
</evidence>
<dbReference type="InterPro" id="IPR006225">
    <property type="entry name" value="PsdUridine_synth_RluC/D"/>
</dbReference>
<evidence type="ECO:0000256" key="5">
    <source>
        <dbReference type="RuleBase" id="RU362028"/>
    </source>
</evidence>
<keyword evidence="4" id="KW-0694">RNA-binding</keyword>
<dbReference type="GO" id="GO:0120159">
    <property type="term" value="F:rRNA pseudouridine synthase activity"/>
    <property type="evidence" value="ECO:0007669"/>
    <property type="project" value="UniProtKB-ARBA"/>
</dbReference>
<dbReference type="PROSITE" id="PS01129">
    <property type="entry name" value="PSI_RLU"/>
    <property type="match status" value="1"/>
</dbReference>
<protein>
    <recommendedName>
        <fullName evidence="5">Pseudouridine synthase</fullName>
        <ecNumber evidence="5">5.4.99.-</ecNumber>
    </recommendedName>
</protein>
<evidence type="ECO:0000256" key="3">
    <source>
        <dbReference type="PIRSR" id="PIRSR606225-1"/>
    </source>
</evidence>
<keyword evidence="2 5" id="KW-0413">Isomerase</keyword>
<dbReference type="RefSeq" id="WP_099020275.1">
    <property type="nucleotide sequence ID" value="NZ_NIHB01000007.1"/>
</dbReference>
<dbReference type="Gene3D" id="3.10.290.10">
    <property type="entry name" value="RNA-binding S4 domain"/>
    <property type="match status" value="1"/>
</dbReference>
<keyword evidence="8" id="KW-1185">Reference proteome</keyword>
<dbReference type="Pfam" id="PF01479">
    <property type="entry name" value="S4"/>
    <property type="match status" value="1"/>
</dbReference>
<dbReference type="PROSITE" id="PS50889">
    <property type="entry name" value="S4"/>
    <property type="match status" value="1"/>
</dbReference>
<dbReference type="SUPFAM" id="SSF55120">
    <property type="entry name" value="Pseudouridine synthase"/>
    <property type="match status" value="1"/>
</dbReference>
<sequence>MDKKPIFEVTENDVGQRLDNYLMKQRKHIEKSNWYKLIRKGLIRVNGKRVKPLHKLAARDAIRIPASIFFVESNKAKVDPKWQSDLMQHVVIEDKDYLLLNKPAGLAVHTGTGHKMGVIEIIGSIPGYENTQLAHRLDKDTSGCLLLAKSRQALVRFQSALKTQQVTKTYDALLLGALPAPVTVEQPLFTDHREGGIRTVLVDPRGKPAISHFNPIVIQPSLSWVKCQIETGRTHQIRVHAQYLGCPVLGDSLYGKSDSTLDRSLYLHASSLQFLSRDWQVDVPDVFKQTFNQFQSVK</sequence>
<name>A0A4R6XSQ9_9GAMM</name>
<dbReference type="CDD" id="cd02869">
    <property type="entry name" value="PseudoU_synth_RluA_like"/>
    <property type="match status" value="1"/>
</dbReference>
<organism evidence="7 8">
    <name type="scientific">Marinicella litoralis</name>
    <dbReference type="NCBI Taxonomy" id="644220"/>
    <lineage>
        <taxon>Bacteria</taxon>
        <taxon>Pseudomonadati</taxon>
        <taxon>Pseudomonadota</taxon>
        <taxon>Gammaproteobacteria</taxon>
        <taxon>Lysobacterales</taxon>
        <taxon>Marinicellaceae</taxon>
        <taxon>Marinicella</taxon>
    </lineage>
</organism>
<dbReference type="InterPro" id="IPR002942">
    <property type="entry name" value="S4_RNA-bd"/>
</dbReference>
<comment type="similarity">
    <text evidence="1 5">Belongs to the pseudouridine synthase RluA family.</text>
</comment>